<comment type="caution">
    <text evidence="1">The sequence shown here is derived from an EMBL/GenBank/DDBJ whole genome shotgun (WGS) entry which is preliminary data.</text>
</comment>
<accession>A0ACC1QZU0</accession>
<dbReference type="Proteomes" id="UP001148737">
    <property type="component" value="Unassembled WGS sequence"/>
</dbReference>
<protein>
    <submittedName>
        <fullName evidence="1">Uncharacterized protein</fullName>
    </submittedName>
</protein>
<evidence type="ECO:0000313" key="2">
    <source>
        <dbReference type="Proteomes" id="UP001148737"/>
    </source>
</evidence>
<sequence length="1749" mass="195301">MTSTITSHSLVREGTLSALKALTSRGSAWPEPALSVGRNIGKFGSKELCWEAVGPARAAFTRICPRIKEHLETGVETVSSWVTWSIYMIGRAPDIASPTILFCCEVSAHRKFVRNVIKESGILDLYPGIKTGHASRPPDFNQLVRVAEIESKLESDVSIRGLAEQGTTACGMKLIIQPRSDEDAHIRNATVGGVIQLAERFFYFTAEHAFTTTGEEEFRDNLSDSDNDSEFSIDEDFTDETADEENLLECVEIRKLDICDDANTGKITATSESRGLASSAGHSIKQKQPISRQGVLQLSAVSISSRAHPATDLDYSLIEVSDKYHAVPNLLDYGGKELMIRSIAADGPKDVKILAVTSRGLIGGRLSGTPMHTSLPTMNTYQEVYCSFLDSALEIGDCGSWIIDASTGDLYGHIIAGSPETGAAMIVPASLAFKDIEARTQIRPELPEFSVPSYVSILDRQPEPKTQKGENSRSMPLSQYDIAWTKSVTSQFVELIQLKHKASVRKKRIESLVPKEGSFKEDSMPPTYEQITKDQKSRERFKRTFPLIPEPPSEGDKKAESFRDHLIKLSDMPLAFEDNMVLSVALATMPLDTIYAKAAEKEAQYQKMSSSEASSRWGFGDWCIIVMMNWFKSTFFTWVNNPPCSSCRSATVAQGMTNPTDEERLSGAARVELYRCSNLGCVRLERFPRYKDPFTLLRTRRGRVGEWAICFGLFCRALGARVRWVWTAEDHAFIEFYSMSKRRWIHADPCENVIDQPRLYNEGWCKAITYVIAFSIEGATDVTRRYVQPISAFRDPARNRCSEEVLAYILQQITATRRASLSDAERAQLKKEDEREQRELNGYMVASLTEEFALKWKLGSADPSETKQRALEQAEREYSQLYHRRQDERSMAALTVRARRQKVFKAVFQTDLSQPTPLLPSSGPGEAFGGPPTAVNASARGRRSAGTDESISDQVRWDRAWHLVTSRIQLPTSVAIEDSFGTLPPQSQDGDEAFYEALPVVLDPAANVPRATHTEDILLWHARQVRQHFVHHVLPLLAACAGLADTSQVVASTVNTLAAAHRQYLNGLLLVVRGIPDEAAAEVATSTFRRDLHAVIGNSWTQGLINALHPALQRLLRTILSTGQPFDGRSTVDDPSASSAREELLSLLESLQKVGLAGDKFQVLFAELMDNCMHEFIQTAYSGIWDAPEVQDSNTRSTMPGCMAHLCDWVENQYGRLAVEVFSRLGGQVKWADVEQWRDFAIGRLATLRIRELFDIVLHWPETKGGLDDLGYSVTTPQRRLELTDTFSAALQHRLLHPGRSTLEILQTYISMIRTFHALDHSKVLLDRVVHALQLYLCQRDDAIRIVVTGLLANPKGDHVLEAKTKLVELAVIINEASQQQRTAVDEEDLDWDDMNWVPDPVDAGVNYKRPKNEDVVGTLISALGSQDIFIKEFQHIIAERLLSKQPGFQQEIKVLGLLKKRFGEPALQNCDVMVKDIQDSRRVDAVLRRNIRNAQQPGAPALSYHSKILSRLFWPSLAKETFKVPAPVAEIQAQYEAGFEQLKSSRKLGWLDNLGTATVSLELEDRTVEVECKTYEAAVIYEFQGDGAQSETGAQQRTFEEVWQSLMIDEDALELALRFWVSKKVLKDIGGQTYVVLERLDPEEDGGDARDDISVDEGAETAGSASPKKAKAMDPKEAERRTVYWQFILGMLTNSAPAMPLSQIAMMMKMLIADGCTWSNEELQEFLDEKIAAGELELAGGKYRLLKK</sequence>
<gene>
    <name evidence="1" type="ORF">NLG97_g2814</name>
</gene>
<keyword evidence="2" id="KW-1185">Reference proteome</keyword>
<name>A0ACC1QZU0_9HYPO</name>
<organism evidence="1 2">
    <name type="scientific">Lecanicillium saksenae</name>
    <dbReference type="NCBI Taxonomy" id="468837"/>
    <lineage>
        <taxon>Eukaryota</taxon>
        <taxon>Fungi</taxon>
        <taxon>Dikarya</taxon>
        <taxon>Ascomycota</taxon>
        <taxon>Pezizomycotina</taxon>
        <taxon>Sordariomycetes</taxon>
        <taxon>Hypocreomycetidae</taxon>
        <taxon>Hypocreales</taxon>
        <taxon>Cordycipitaceae</taxon>
        <taxon>Lecanicillium</taxon>
    </lineage>
</organism>
<evidence type="ECO:0000313" key="1">
    <source>
        <dbReference type="EMBL" id="KAJ3496227.1"/>
    </source>
</evidence>
<reference evidence="1" key="1">
    <citation type="submission" date="2022-07" db="EMBL/GenBank/DDBJ databases">
        <title>Genome Sequence of Lecanicillium saksenae.</title>
        <authorList>
            <person name="Buettner E."/>
        </authorList>
    </citation>
    <scope>NUCLEOTIDE SEQUENCE</scope>
    <source>
        <strain evidence="1">VT-O1</strain>
    </source>
</reference>
<dbReference type="EMBL" id="JANAKD010000209">
    <property type="protein sequence ID" value="KAJ3496227.1"/>
    <property type="molecule type" value="Genomic_DNA"/>
</dbReference>
<proteinExistence type="predicted"/>